<evidence type="ECO:0000313" key="3">
    <source>
        <dbReference type="EMBL" id="SFM58612.1"/>
    </source>
</evidence>
<dbReference type="PANTHER" id="PTHR39465:SF1">
    <property type="entry name" value="DNA LIGASE D 3'-PHOSPHOESTERASE DOMAIN-CONTAINING PROTEIN"/>
    <property type="match status" value="1"/>
</dbReference>
<dbReference type="EMBL" id="FOUB01000037">
    <property type="protein sequence ID" value="SFM58612.1"/>
    <property type="molecule type" value="Genomic_DNA"/>
</dbReference>
<sequence length="229" mass="26423">MSRDLFKKYNEKRDFGITAEPKGKAGKRAKTNLRFVIQLHEATRIHYDFRLEWHGVMKSWAVIKGPSYDPADKRLAVRTEDHPMDYNDFEGVISEKQYGAGPVMIWDKGTWVPEDDPDKMQKKGRITFIIEGSRMKGQWHLVRMHTPDKRENWLLIKSKDDFALNKTKNADFLKRENTSIVTGRTMDDIRKAEPGKTTKHAKASKLEPVKTAPKDKKAVSEPKASLKVN</sequence>
<feature type="compositionally biased region" description="Basic and acidic residues" evidence="1">
    <location>
        <begin position="204"/>
        <end position="220"/>
    </location>
</feature>
<keyword evidence="4" id="KW-1185">Reference proteome</keyword>
<dbReference type="InterPro" id="IPR014144">
    <property type="entry name" value="LigD_PE_domain"/>
</dbReference>
<evidence type="ECO:0000259" key="2">
    <source>
        <dbReference type="Pfam" id="PF13298"/>
    </source>
</evidence>
<dbReference type="AlphaFoldDB" id="A0A1I4S246"/>
<reference evidence="4" key="1">
    <citation type="submission" date="2016-10" db="EMBL/GenBank/DDBJ databases">
        <authorList>
            <person name="Varghese N."/>
            <person name="Submissions S."/>
        </authorList>
    </citation>
    <scope>NUCLEOTIDE SEQUENCE [LARGE SCALE GENOMIC DNA]</scope>
    <source>
        <strain evidence="4">Nm44</strain>
    </source>
</reference>
<feature type="region of interest" description="Disordered" evidence="1">
    <location>
        <begin position="184"/>
        <end position="229"/>
    </location>
</feature>
<evidence type="ECO:0000313" key="4">
    <source>
        <dbReference type="Proteomes" id="UP000183287"/>
    </source>
</evidence>
<dbReference type="Pfam" id="PF13298">
    <property type="entry name" value="LigD_N"/>
    <property type="match status" value="1"/>
</dbReference>
<accession>A0A1I4S246</accession>
<evidence type="ECO:0000256" key="1">
    <source>
        <dbReference type="SAM" id="MobiDB-lite"/>
    </source>
</evidence>
<feature type="compositionally biased region" description="Basic and acidic residues" evidence="1">
    <location>
        <begin position="185"/>
        <end position="196"/>
    </location>
</feature>
<gene>
    <name evidence="3" type="ORF">SAMN05421863_10376</name>
</gene>
<dbReference type="RefSeq" id="WP_074905987.1">
    <property type="nucleotide sequence ID" value="NZ_FOUB01000037.1"/>
</dbReference>
<name>A0A1I4S246_9PROT</name>
<dbReference type="Proteomes" id="UP000183287">
    <property type="component" value="Unassembled WGS sequence"/>
</dbReference>
<proteinExistence type="predicted"/>
<dbReference type="PANTHER" id="PTHR39465">
    <property type="entry name" value="DNA LIGASE D, 3'-PHOSPHOESTERASE DOMAIN"/>
    <property type="match status" value="1"/>
</dbReference>
<organism evidence="3 4">
    <name type="scientific">Nitrosomonas communis</name>
    <dbReference type="NCBI Taxonomy" id="44574"/>
    <lineage>
        <taxon>Bacteria</taxon>
        <taxon>Pseudomonadati</taxon>
        <taxon>Pseudomonadota</taxon>
        <taxon>Betaproteobacteria</taxon>
        <taxon>Nitrosomonadales</taxon>
        <taxon>Nitrosomonadaceae</taxon>
        <taxon>Nitrosomonas</taxon>
    </lineage>
</organism>
<feature type="domain" description="DNA ligase D 3'-phosphoesterase" evidence="2">
    <location>
        <begin position="38"/>
        <end position="143"/>
    </location>
</feature>
<dbReference type="NCBIfam" id="TIGR02777">
    <property type="entry name" value="LigD_PE_dom"/>
    <property type="match status" value="1"/>
</dbReference>
<dbReference type="OrthoDB" id="9802472at2"/>
<protein>
    <submittedName>
        <fullName evidence="3">Bifunctional non-homologous end joining protein LigD</fullName>
    </submittedName>
</protein>